<name>A0ACB8AWQ3_9AGAM</name>
<keyword evidence="2" id="KW-1185">Reference proteome</keyword>
<accession>A0ACB8AWQ3</accession>
<dbReference type="EMBL" id="MU266925">
    <property type="protein sequence ID" value="KAH7917830.1"/>
    <property type="molecule type" value="Genomic_DNA"/>
</dbReference>
<gene>
    <name evidence="1" type="ORF">BV22DRAFT_1108497</name>
</gene>
<evidence type="ECO:0000313" key="2">
    <source>
        <dbReference type="Proteomes" id="UP000790709"/>
    </source>
</evidence>
<sequence>MQLPPHAPPTQAIVLTDADVIRFKRMKGFKIHKRKVSDTDTPSGQHTKVRSDPIGNIRLTTKTYTIPKSTSAPSQSQQQTVDSSTHSHHPEIPECVDNLPPEVDLGVLDLPRRRRTASHDRSTFLHELIWLEGRCGSPDVCSDCEVAQAKYRCDDCFGVDMCCSSCMLARHRLNPLHRVKEWTGAYFERRSLRDLGLRVQLGHPVGKTCYRPKSAPGDDFVVIHHNGIHSVGVSYCGCDSDKPKTAATFSLLEEFHLLSLESKVSAYEYYQSLARRSCNTGMTLVKDRYEQFLRVMREWQHLKMLKRAGRGHDPMGPEGTQEGGCAVLCPACPHPGKNLPSDWETAPRIQRWLYALFVAIDANFRLKRKLVSKDAVDPSLSQGWSFFVAESPYKVFLKDHIDEPQEKSTCSSHNAVDMADTKSSRGLAATGVGTVDCACHNMKLACGVGDLQKGEKYVNMDYLFFSALRGTSLKVLNVSYDIACQWHKHLWQRMGSLPFSQHLNHADKDITFLVPKFHLPAHIAPCQWLYSFNWTRGVGRTDGEAPERGWANINPVASSTKEMGPGHRRDTIDDHFSDWNWKKVVGLGPTLLRKIAEAIPERNEHQDDLHELEGSLETKYPELLAKWRREIEEWEEDSTRPNPFEVKVQTVTQASIRLQLAKDDAKDASEAEQPPLHADISPSVLIAAGTDLEEQQRRLRLDRSNLGQHATDDQKQKAWTKVQSLYVPGVVALRERSSGNLSTTKDAEKPEDYPLWLPSQIQRKVLCTPHLEDIEWQLRFAQAHDALNELRQSLRSRSYMLRFKDRFLRGQGANTRARNFALLALGTLGPLLGKVGWKNALRPLENDDIRPMTQDVDAPTSEGRRRLSWIWLTIGYSEGLDEEADEGLQDAIRLEWCKARARAMRWTEEVELLFEEKRRVLQFMDWQSRWWLERAGSVVVEESTLAEGLQAYAQRQAALRRSLGDYFAHVWRDTQSLLDIANVRELS</sequence>
<evidence type="ECO:0000313" key="1">
    <source>
        <dbReference type="EMBL" id="KAH7917830.1"/>
    </source>
</evidence>
<protein>
    <submittedName>
        <fullName evidence="1">Uncharacterized protein</fullName>
    </submittedName>
</protein>
<dbReference type="Proteomes" id="UP000790709">
    <property type="component" value="Unassembled WGS sequence"/>
</dbReference>
<proteinExistence type="predicted"/>
<comment type="caution">
    <text evidence="1">The sequence shown here is derived from an EMBL/GenBank/DDBJ whole genome shotgun (WGS) entry which is preliminary data.</text>
</comment>
<organism evidence="1 2">
    <name type="scientific">Leucogyrophana mollusca</name>
    <dbReference type="NCBI Taxonomy" id="85980"/>
    <lineage>
        <taxon>Eukaryota</taxon>
        <taxon>Fungi</taxon>
        <taxon>Dikarya</taxon>
        <taxon>Basidiomycota</taxon>
        <taxon>Agaricomycotina</taxon>
        <taxon>Agaricomycetes</taxon>
        <taxon>Agaricomycetidae</taxon>
        <taxon>Boletales</taxon>
        <taxon>Boletales incertae sedis</taxon>
        <taxon>Leucogyrophana</taxon>
    </lineage>
</organism>
<reference evidence="1" key="1">
    <citation type="journal article" date="2021" name="New Phytol.">
        <title>Evolutionary innovations through gain and loss of genes in the ectomycorrhizal Boletales.</title>
        <authorList>
            <person name="Wu G."/>
            <person name="Miyauchi S."/>
            <person name="Morin E."/>
            <person name="Kuo A."/>
            <person name="Drula E."/>
            <person name="Varga T."/>
            <person name="Kohler A."/>
            <person name="Feng B."/>
            <person name="Cao Y."/>
            <person name="Lipzen A."/>
            <person name="Daum C."/>
            <person name="Hundley H."/>
            <person name="Pangilinan J."/>
            <person name="Johnson J."/>
            <person name="Barry K."/>
            <person name="LaButti K."/>
            <person name="Ng V."/>
            <person name="Ahrendt S."/>
            <person name="Min B."/>
            <person name="Choi I.G."/>
            <person name="Park H."/>
            <person name="Plett J.M."/>
            <person name="Magnuson J."/>
            <person name="Spatafora J.W."/>
            <person name="Nagy L.G."/>
            <person name="Henrissat B."/>
            <person name="Grigoriev I.V."/>
            <person name="Yang Z.L."/>
            <person name="Xu J."/>
            <person name="Martin F.M."/>
        </authorList>
    </citation>
    <scope>NUCLEOTIDE SEQUENCE</scope>
    <source>
        <strain evidence="1">KUC20120723A-06</strain>
    </source>
</reference>